<feature type="domain" description="RING-type" evidence="10">
    <location>
        <begin position="174"/>
        <end position="223"/>
    </location>
</feature>
<feature type="transmembrane region" description="Helical" evidence="9">
    <location>
        <begin position="44"/>
        <end position="62"/>
    </location>
</feature>
<keyword evidence="9" id="KW-1133">Transmembrane helix</keyword>
<evidence type="ECO:0000256" key="1">
    <source>
        <dbReference type="ARBA" id="ARBA00022679"/>
    </source>
</evidence>
<dbReference type="InterPro" id="IPR044066">
    <property type="entry name" value="TRIAD_supradom"/>
</dbReference>
<evidence type="ECO:0000259" key="10">
    <source>
        <dbReference type="PROSITE" id="PS50089"/>
    </source>
</evidence>
<comment type="caution">
    <text evidence="12">The sequence shown here is derived from an EMBL/GenBank/DDBJ whole genome shotgun (WGS) entry which is preliminary data.</text>
</comment>
<reference evidence="12 13" key="1">
    <citation type="submission" date="2020-12" db="EMBL/GenBank/DDBJ databases">
        <title>Metabolic potential, ecology and presence of endohyphal bacteria is reflected in genomic diversity of Mucoromycotina.</title>
        <authorList>
            <person name="Muszewska A."/>
            <person name="Okrasinska A."/>
            <person name="Steczkiewicz K."/>
            <person name="Drgas O."/>
            <person name="Orlowska M."/>
            <person name="Perlinska-Lenart U."/>
            <person name="Aleksandrzak-Piekarczyk T."/>
            <person name="Szatraj K."/>
            <person name="Zielenkiewicz U."/>
            <person name="Pilsyk S."/>
            <person name="Malc E."/>
            <person name="Mieczkowski P."/>
            <person name="Kruszewska J.S."/>
            <person name="Biernat P."/>
            <person name="Pawlowska J."/>
        </authorList>
    </citation>
    <scope>NUCLEOTIDE SEQUENCE [LARGE SCALE GENOMIC DNA]</scope>
    <source>
        <strain evidence="12 13">CBS 142.35</strain>
    </source>
</reference>
<keyword evidence="2" id="KW-0479">Metal-binding</keyword>
<dbReference type="InterPro" id="IPR013083">
    <property type="entry name" value="Znf_RING/FYVE/PHD"/>
</dbReference>
<evidence type="ECO:0000256" key="4">
    <source>
        <dbReference type="ARBA" id="ARBA00022771"/>
    </source>
</evidence>
<accession>A0A8H7SBM5</accession>
<feature type="compositionally biased region" description="Basic residues" evidence="8">
    <location>
        <begin position="97"/>
        <end position="121"/>
    </location>
</feature>
<feature type="compositionally biased region" description="Low complexity" evidence="8">
    <location>
        <begin position="128"/>
        <end position="161"/>
    </location>
</feature>
<evidence type="ECO:0000256" key="9">
    <source>
        <dbReference type="SAM" id="Phobius"/>
    </source>
</evidence>
<dbReference type="EMBL" id="JAEPRB010000033">
    <property type="protein sequence ID" value="KAG2225058.1"/>
    <property type="molecule type" value="Genomic_DNA"/>
</dbReference>
<keyword evidence="3" id="KW-0677">Repeat</keyword>
<dbReference type="InterPro" id="IPR001841">
    <property type="entry name" value="Znf_RING"/>
</dbReference>
<dbReference type="PROSITE" id="PS51873">
    <property type="entry name" value="TRIAD"/>
    <property type="match status" value="1"/>
</dbReference>
<keyword evidence="4 7" id="KW-0863">Zinc-finger</keyword>
<dbReference type="Proteomes" id="UP000646827">
    <property type="component" value="Unassembled WGS sequence"/>
</dbReference>
<dbReference type="OrthoDB" id="10264956at2759"/>
<protein>
    <recommendedName>
        <fullName evidence="14">RING-type domain-containing protein</fullName>
    </recommendedName>
</protein>
<feature type="domain" description="RING-type" evidence="11">
    <location>
        <begin position="170"/>
        <end position="495"/>
    </location>
</feature>
<organism evidence="12 13">
    <name type="scientific">Circinella minor</name>
    <dbReference type="NCBI Taxonomy" id="1195481"/>
    <lineage>
        <taxon>Eukaryota</taxon>
        <taxon>Fungi</taxon>
        <taxon>Fungi incertae sedis</taxon>
        <taxon>Mucoromycota</taxon>
        <taxon>Mucoromycotina</taxon>
        <taxon>Mucoromycetes</taxon>
        <taxon>Mucorales</taxon>
        <taxon>Lichtheimiaceae</taxon>
        <taxon>Circinella</taxon>
    </lineage>
</organism>
<keyword evidence="5" id="KW-0833">Ubl conjugation pathway</keyword>
<evidence type="ECO:0000256" key="2">
    <source>
        <dbReference type="ARBA" id="ARBA00022723"/>
    </source>
</evidence>
<proteinExistence type="predicted"/>
<evidence type="ECO:0000313" key="13">
    <source>
        <dbReference type="Proteomes" id="UP000646827"/>
    </source>
</evidence>
<dbReference type="AlphaFoldDB" id="A0A8H7SBM5"/>
<evidence type="ECO:0000256" key="8">
    <source>
        <dbReference type="SAM" id="MobiDB-lite"/>
    </source>
</evidence>
<evidence type="ECO:0000256" key="7">
    <source>
        <dbReference type="PROSITE-ProRule" id="PRU00175"/>
    </source>
</evidence>
<evidence type="ECO:0000256" key="6">
    <source>
        <dbReference type="ARBA" id="ARBA00022833"/>
    </source>
</evidence>
<name>A0A8H7SBM5_9FUNG</name>
<dbReference type="SUPFAM" id="SSF57850">
    <property type="entry name" value="RING/U-box"/>
    <property type="match status" value="2"/>
</dbReference>
<dbReference type="PANTHER" id="PTHR11685">
    <property type="entry name" value="RBR FAMILY RING FINGER AND IBR DOMAIN-CONTAINING"/>
    <property type="match status" value="1"/>
</dbReference>
<evidence type="ECO:0000256" key="3">
    <source>
        <dbReference type="ARBA" id="ARBA00022737"/>
    </source>
</evidence>
<dbReference type="Pfam" id="PF26200">
    <property type="entry name" value="Rcat_RNF216"/>
    <property type="match status" value="1"/>
</dbReference>
<dbReference type="GO" id="GO:0061630">
    <property type="term" value="F:ubiquitin protein ligase activity"/>
    <property type="evidence" value="ECO:0007669"/>
    <property type="project" value="UniProtKB-EC"/>
</dbReference>
<dbReference type="GO" id="GO:0008270">
    <property type="term" value="F:zinc ion binding"/>
    <property type="evidence" value="ECO:0007669"/>
    <property type="project" value="UniProtKB-KW"/>
</dbReference>
<dbReference type="GO" id="GO:0016567">
    <property type="term" value="P:protein ubiquitination"/>
    <property type="evidence" value="ECO:0007669"/>
    <property type="project" value="InterPro"/>
</dbReference>
<evidence type="ECO:0000256" key="5">
    <source>
        <dbReference type="ARBA" id="ARBA00022786"/>
    </source>
</evidence>
<keyword evidence="6" id="KW-0862">Zinc</keyword>
<dbReference type="InterPro" id="IPR031127">
    <property type="entry name" value="E3_UB_ligase_RBR"/>
</dbReference>
<gene>
    <name evidence="12" type="ORF">INT45_003258</name>
</gene>
<dbReference type="Gene3D" id="3.30.40.10">
    <property type="entry name" value="Zinc/RING finger domain, C3HC4 (zinc finger)"/>
    <property type="match status" value="1"/>
</dbReference>
<evidence type="ECO:0008006" key="14">
    <source>
        <dbReference type="Google" id="ProtNLM"/>
    </source>
</evidence>
<feature type="region of interest" description="Disordered" evidence="8">
    <location>
        <begin position="93"/>
        <end position="163"/>
    </location>
</feature>
<dbReference type="Gene3D" id="1.20.120.1750">
    <property type="match status" value="1"/>
</dbReference>
<keyword evidence="13" id="KW-1185">Reference proteome</keyword>
<evidence type="ECO:0000313" key="12">
    <source>
        <dbReference type="EMBL" id="KAG2225058.1"/>
    </source>
</evidence>
<keyword evidence="1" id="KW-0808">Transferase</keyword>
<dbReference type="PROSITE" id="PS50089">
    <property type="entry name" value="ZF_RING_2"/>
    <property type="match status" value="1"/>
</dbReference>
<keyword evidence="9" id="KW-0812">Transmembrane</keyword>
<sequence length="533" mass="62020">MEVQQQQQPTLQLQSIQGQQQQQQLEEEEKTTWLNQFKKYWEKFNLANLLFCYCLPFFYMFYPTLLMPAIFLRTLSFFIGWLYQLVLSHHKDPTTTARRRRQQRKHRSAHHTNRNNTRKRNMITSMASSSSSSSSSRPLLTSPSTSSLMIETSSSGTSSGSDDNDGMEYWLQKCSICLSKRYALCLESCRDQFCKPCFQRYIEEIVHASWGLGVTRIKCPVCQEPIKQSEWSRYVPSSMVELYEKYNQPYRPFSRYCSSCRVNQVAPCQSPRSQGLSRQKRIEKIAHLMNELKKSIDIIQLSWLDPLLKPNMNNHPHHHHNNNTLSSLSTSTSFTIGRIQTLYHQMTPVLRQAAQDPRLYSMASELSKQLVALEIVPEAWKRAQFWHIANFPIETCNICGHDMCLQCGENAHLSNSCLDNLKLKLSNEENKQEETSTIQWKLENTRACPCCSVMINRDEGCNKVDCLFCGFQFCWSCRSGWSQQTCGFYQCRENSEQQHEGLNNSQKDITNKVKKKKKKIIITSLLIIIYLKF</sequence>
<evidence type="ECO:0000259" key="11">
    <source>
        <dbReference type="PROSITE" id="PS51873"/>
    </source>
</evidence>
<keyword evidence="9" id="KW-0472">Membrane</keyword>